<dbReference type="InterPro" id="IPR007543">
    <property type="entry name" value="LptD_C"/>
</dbReference>
<gene>
    <name evidence="2" type="ORF">COC19_03310</name>
</gene>
<dbReference type="AlphaFoldDB" id="A0A2A4MQY2"/>
<dbReference type="GO" id="GO:0061024">
    <property type="term" value="P:membrane organization"/>
    <property type="evidence" value="ECO:0007669"/>
    <property type="project" value="InterPro"/>
</dbReference>
<dbReference type="PANTHER" id="PTHR30189">
    <property type="entry name" value="LPS-ASSEMBLY PROTEIN"/>
    <property type="match status" value="1"/>
</dbReference>
<reference evidence="3" key="1">
    <citation type="submission" date="2017-08" db="EMBL/GenBank/DDBJ databases">
        <title>A dynamic microbial community with high functional redundancy inhabits the cold, oxic subseafloor aquifer.</title>
        <authorList>
            <person name="Tully B.J."/>
            <person name="Wheat C.G."/>
            <person name="Glazer B.T."/>
            <person name="Huber J.A."/>
        </authorList>
    </citation>
    <scope>NUCLEOTIDE SEQUENCE [LARGE SCALE GENOMIC DNA]</scope>
</reference>
<accession>A0A2A4MQY2</accession>
<dbReference type="Pfam" id="PF04453">
    <property type="entry name" value="LptD"/>
    <property type="match status" value="1"/>
</dbReference>
<dbReference type="GO" id="GO:1990351">
    <property type="term" value="C:transporter complex"/>
    <property type="evidence" value="ECO:0007669"/>
    <property type="project" value="TreeGrafter"/>
</dbReference>
<evidence type="ECO:0000313" key="2">
    <source>
        <dbReference type="EMBL" id="PCH62157.1"/>
    </source>
</evidence>
<dbReference type="InterPro" id="IPR050218">
    <property type="entry name" value="LptD"/>
</dbReference>
<dbReference type="EMBL" id="NVQR01000044">
    <property type="protein sequence ID" value="PCH62157.1"/>
    <property type="molecule type" value="Genomic_DNA"/>
</dbReference>
<dbReference type="Proteomes" id="UP000218172">
    <property type="component" value="Unassembled WGS sequence"/>
</dbReference>
<evidence type="ECO:0000313" key="3">
    <source>
        <dbReference type="Proteomes" id="UP000218172"/>
    </source>
</evidence>
<organism evidence="2 3">
    <name type="scientific">SAR86 cluster bacterium</name>
    <dbReference type="NCBI Taxonomy" id="2030880"/>
    <lineage>
        <taxon>Bacteria</taxon>
        <taxon>Pseudomonadati</taxon>
        <taxon>Pseudomonadota</taxon>
        <taxon>Gammaproteobacteria</taxon>
        <taxon>SAR86 cluster</taxon>
    </lineage>
</organism>
<feature type="domain" description="LptD C-terminal" evidence="1">
    <location>
        <begin position="33"/>
        <end position="302"/>
    </location>
</feature>
<dbReference type="GO" id="GO:0009279">
    <property type="term" value="C:cell outer membrane"/>
    <property type="evidence" value="ECO:0007669"/>
    <property type="project" value="TreeGrafter"/>
</dbReference>
<evidence type="ECO:0000259" key="1">
    <source>
        <dbReference type="Pfam" id="PF04453"/>
    </source>
</evidence>
<protein>
    <recommendedName>
        <fullName evidence="1">LptD C-terminal domain-containing protein</fullName>
    </recommendedName>
</protein>
<comment type="caution">
    <text evidence="2">The sequence shown here is derived from an EMBL/GenBank/DDBJ whole genome shotgun (WGS) entry which is preliminary data.</text>
</comment>
<dbReference type="PANTHER" id="PTHR30189:SF1">
    <property type="entry name" value="LPS-ASSEMBLY PROTEIN LPTD"/>
    <property type="match status" value="1"/>
</dbReference>
<proteinExistence type="predicted"/>
<sequence>MATASGFQAGPKLSAYRLRPQLRPSSVSSSDIDNGALVNGSRVNLEPSLNWAYERPGWFLRSSAKYKYAAYSLKQQAQSTADNPSTGAAVFSLDGGLVFERDLNIGPGGYTQTLEPRAFYLYSPYQDQSAVPIFDSNLLNFSFNQLFRDERFSGGDRIGDTNQLSVAITSRILDDSGRERARVSVGQINYFEDRLVSLDSPLRNWQQIHSPLANTSAIAAEFSYAFSPRWQIASELQWNQDTRVIDEGSFQFRYQGDSRRLLNIAYRLRTLVSSPGYILPTGADSRIKQTDISTAWPLNDNWRLLGRWNYDHTYSRNLESFAGVEYSNCCATVRIIAREWVHENELFLSNVKTNTGVFLQITLNGLGNVTGGGIGQLLSDGIFGFRDSNYEN</sequence>
<name>A0A2A4MQY2_9GAMM</name>